<dbReference type="Gene3D" id="3.50.50.60">
    <property type="entry name" value="FAD/NAD(P)-binding domain"/>
    <property type="match status" value="1"/>
</dbReference>
<dbReference type="Gene3D" id="3.30.9.10">
    <property type="entry name" value="D-Amino Acid Oxidase, subunit A, domain 2"/>
    <property type="match status" value="1"/>
</dbReference>
<dbReference type="PRINTS" id="PR00420">
    <property type="entry name" value="RNGMNOXGNASE"/>
</dbReference>
<dbReference type="Pfam" id="PF21274">
    <property type="entry name" value="Rng_hyd_C"/>
    <property type="match status" value="1"/>
</dbReference>
<dbReference type="PANTHER" id="PTHR43004:SF19">
    <property type="entry name" value="BINDING MONOOXYGENASE, PUTATIVE (JCVI)-RELATED"/>
    <property type="match status" value="1"/>
</dbReference>
<protein>
    <submittedName>
        <fullName evidence="6">Putative polyketide hydroxylase</fullName>
    </submittedName>
</protein>
<feature type="compositionally biased region" description="Pro residues" evidence="4">
    <location>
        <begin position="10"/>
        <end position="27"/>
    </location>
</feature>
<feature type="domain" description="FAD-binding" evidence="5">
    <location>
        <begin position="32"/>
        <end position="386"/>
    </location>
</feature>
<gene>
    <name evidence="6" type="ORF">SBD_4843</name>
</gene>
<dbReference type="PANTHER" id="PTHR43004">
    <property type="entry name" value="TRK SYSTEM POTASSIUM UPTAKE PROTEIN"/>
    <property type="match status" value="1"/>
</dbReference>
<dbReference type="Gene3D" id="3.40.30.120">
    <property type="match status" value="1"/>
</dbReference>
<dbReference type="RefSeq" id="WP_005481697.1">
    <property type="nucleotide sequence ID" value="NZ_KB405089.1"/>
</dbReference>
<evidence type="ECO:0000256" key="1">
    <source>
        <dbReference type="ARBA" id="ARBA00001974"/>
    </source>
</evidence>
<dbReference type="GO" id="GO:0016709">
    <property type="term" value="F:oxidoreductase activity, acting on paired donors, with incorporation or reduction of molecular oxygen, NAD(P)H as one donor, and incorporation of one atom of oxygen"/>
    <property type="evidence" value="ECO:0007669"/>
    <property type="project" value="UniProtKB-ARBA"/>
</dbReference>
<feature type="region of interest" description="Disordered" evidence="4">
    <location>
        <begin position="1"/>
        <end position="27"/>
    </location>
</feature>
<evidence type="ECO:0000313" key="6">
    <source>
        <dbReference type="EMBL" id="EMF53299.1"/>
    </source>
</evidence>
<evidence type="ECO:0000256" key="2">
    <source>
        <dbReference type="ARBA" id="ARBA00022630"/>
    </source>
</evidence>
<dbReference type="EMBL" id="KB405089">
    <property type="protein sequence ID" value="EMF53299.1"/>
    <property type="molecule type" value="Genomic_DNA"/>
</dbReference>
<reference evidence="7" key="1">
    <citation type="journal article" date="2013" name="Genome Announc.">
        <title>Draft Genome Sequence of Streptomyces bottropensis ATCC 25435, a Bottromycin-Producing Actinomycete.</title>
        <authorList>
            <person name="Zhang H."/>
            <person name="Zhou W."/>
            <person name="Zhuang Y."/>
            <person name="Liang X."/>
            <person name="Liu T."/>
        </authorList>
    </citation>
    <scope>NUCLEOTIDE SEQUENCE [LARGE SCALE GENOMIC DNA]</scope>
    <source>
        <strain evidence="7">ATCC 25435</strain>
    </source>
</reference>
<dbReference type="InterPro" id="IPR050641">
    <property type="entry name" value="RIFMO-like"/>
</dbReference>
<evidence type="ECO:0000256" key="3">
    <source>
        <dbReference type="ARBA" id="ARBA00022827"/>
    </source>
</evidence>
<keyword evidence="2" id="KW-0285">Flavoprotein</keyword>
<name>M3FMI8_9ACTN</name>
<evidence type="ECO:0000313" key="7">
    <source>
        <dbReference type="Proteomes" id="UP000030760"/>
    </source>
</evidence>
<organism evidence="6 7">
    <name type="scientific">Streptomyces bottropensis ATCC 25435</name>
    <dbReference type="NCBI Taxonomy" id="1054862"/>
    <lineage>
        <taxon>Bacteria</taxon>
        <taxon>Bacillati</taxon>
        <taxon>Actinomycetota</taxon>
        <taxon>Actinomycetes</taxon>
        <taxon>Kitasatosporales</taxon>
        <taxon>Streptomycetaceae</taxon>
        <taxon>Streptomyces</taxon>
    </lineage>
</organism>
<evidence type="ECO:0000256" key="4">
    <source>
        <dbReference type="SAM" id="MobiDB-lite"/>
    </source>
</evidence>
<keyword evidence="3" id="KW-0274">FAD</keyword>
<dbReference type="GO" id="GO:0071949">
    <property type="term" value="F:FAD binding"/>
    <property type="evidence" value="ECO:0007669"/>
    <property type="project" value="InterPro"/>
</dbReference>
<proteinExistence type="predicted"/>
<dbReference type="InterPro" id="IPR036188">
    <property type="entry name" value="FAD/NAD-bd_sf"/>
</dbReference>
<feature type="region of interest" description="Disordered" evidence="4">
    <location>
        <begin position="434"/>
        <end position="453"/>
    </location>
</feature>
<sequence>MTQRARRPDPAAPPTPVPAPAPAPAPAPDETVPVLVAGAGPGGLSTAVFLGLHGVPALVVERHPGTSTAVKATGQYPHTMEALAIAGAAGTVRERGRAYRSDFHMVVAKTLAGPVLRTLMSGDQLSMRHVSPEDWGTASQSAVESVLADRAAELGSRLRFSTRLTSLTQDADGVTAVTQHTGTGERRVIRARYLVVADGWRSGIRQSLGIEMRGRGTVGKVLRVLFEADLSEPLSHTDGAADGRRFTALHVGRAVLFNTEIPGLYGYFRNLTPELPDGWWTNEDTVAAQIRSDLGIPDIPLKIEEISETEISCGVAERFREGRALLVGDAAHVMPPTGGMGGNTAYLDGLYLGWKLAAVLRGTAGETLLDSHDAERRPYAEELVEQQFANLVDRISPELADESLAVALPPPVVAFGYRFPKGAVLLEPDDDGELFEDPSRPTGRPGSHAPYVPLTRRDGSATSTTALFGHAFVLLTGPDGAAWAEGALASADALGVAVQVHRVGPGSELLDAEGAFSTAYGIGADGAALVRPDRFVAWRCTGTHPDPAAEIERALRHVLHRPAH</sequence>
<dbReference type="Pfam" id="PF01494">
    <property type="entry name" value="FAD_binding_3"/>
    <property type="match status" value="1"/>
</dbReference>
<dbReference type="InterPro" id="IPR002938">
    <property type="entry name" value="FAD-bd"/>
</dbReference>
<accession>M3FMI8</accession>
<dbReference type="Proteomes" id="UP000030760">
    <property type="component" value="Unassembled WGS sequence"/>
</dbReference>
<comment type="cofactor">
    <cofactor evidence="1">
        <name>FAD</name>
        <dbReference type="ChEBI" id="CHEBI:57692"/>
    </cofactor>
</comment>
<dbReference type="GeneID" id="96266050"/>
<dbReference type="AlphaFoldDB" id="M3FMI8"/>
<dbReference type="SUPFAM" id="SSF51905">
    <property type="entry name" value="FAD/NAD(P)-binding domain"/>
    <property type="match status" value="1"/>
</dbReference>
<evidence type="ECO:0000259" key="5">
    <source>
        <dbReference type="Pfam" id="PF01494"/>
    </source>
</evidence>